<evidence type="ECO:0000313" key="2">
    <source>
        <dbReference type="Proteomes" id="UP000594778"/>
    </source>
</evidence>
<organism evidence="1 2">
    <name type="scientific">Delftia acidovorans</name>
    <name type="common">Pseudomonas acidovorans</name>
    <name type="synonym">Comamonas acidovorans</name>
    <dbReference type="NCBI Taxonomy" id="80866"/>
    <lineage>
        <taxon>Bacteria</taxon>
        <taxon>Pseudomonadati</taxon>
        <taxon>Pseudomonadota</taxon>
        <taxon>Betaproteobacteria</taxon>
        <taxon>Burkholderiales</taxon>
        <taxon>Comamonadaceae</taxon>
        <taxon>Delftia</taxon>
    </lineage>
</organism>
<proteinExistence type="predicted"/>
<reference evidence="1 2" key="1">
    <citation type="submission" date="2020-12" db="EMBL/GenBank/DDBJ databases">
        <title>FDA dAtabase for Regulatory Grade micrObial Sequences (FDA-ARGOS): Supporting development and validation of Infectious Disease Dx tests.</title>
        <authorList>
            <person name="Sproer C."/>
            <person name="Gronow S."/>
            <person name="Severitt S."/>
            <person name="Schroder I."/>
            <person name="Tallon L."/>
            <person name="Sadzewicz L."/>
            <person name="Zhao X."/>
            <person name="Boylan J."/>
            <person name="Ott S."/>
            <person name="Bowen H."/>
            <person name="Vavikolanu K."/>
            <person name="Mehta A."/>
            <person name="Aluvathingal J."/>
            <person name="Nadendla S."/>
            <person name="Lowell S."/>
            <person name="Myers T."/>
            <person name="Yan Y."/>
            <person name="Sichtig H."/>
        </authorList>
    </citation>
    <scope>NUCLEOTIDE SEQUENCE [LARGE SCALE GENOMIC DNA]</scope>
    <source>
        <strain evidence="1 2">FDAARGOS_909</strain>
    </source>
</reference>
<evidence type="ECO:0000313" key="1">
    <source>
        <dbReference type="EMBL" id="QPS09079.1"/>
    </source>
</evidence>
<name>A0A7T2S515_DELAC</name>
<protein>
    <submittedName>
        <fullName evidence="1">H-NS histone family protein</fullName>
    </submittedName>
</protein>
<gene>
    <name evidence="1" type="ORF">I6G66_03215</name>
</gene>
<dbReference type="AlphaFoldDB" id="A0A7T2S515"/>
<sequence length="132" mass="15003">MAEELTLAELQKKIAELQAKEQEIIQAEKATVVEEIKAKIAQYKLSFEDLGFKAPVVAMPEKSSNKGKSNTTLVPIYRNKNNHAETWHGSKGRLPLWLQAILKELQKTKPEAGNPELKQWLYENGYKIEANQ</sequence>
<dbReference type="RefSeq" id="WP_183022013.1">
    <property type="nucleotide sequence ID" value="NZ_CP065668.1"/>
</dbReference>
<dbReference type="Proteomes" id="UP000594778">
    <property type="component" value="Chromosome"/>
</dbReference>
<dbReference type="EMBL" id="CP065668">
    <property type="protein sequence ID" value="QPS09079.1"/>
    <property type="molecule type" value="Genomic_DNA"/>
</dbReference>
<accession>A0A7T2S515</accession>